<accession>A0A5J5F9J2</accession>
<feature type="repeat" description="WD" evidence="6">
    <location>
        <begin position="608"/>
        <end position="649"/>
    </location>
</feature>
<evidence type="ECO:0000256" key="4">
    <source>
        <dbReference type="ARBA" id="ARBA00023242"/>
    </source>
</evidence>
<dbReference type="PROSITE" id="PS50294">
    <property type="entry name" value="WD_REPEATS_REGION"/>
    <property type="match status" value="3"/>
</dbReference>
<evidence type="ECO:0000256" key="2">
    <source>
        <dbReference type="ARBA" id="ARBA00022574"/>
    </source>
</evidence>
<dbReference type="EMBL" id="VXIS01000013">
    <property type="protein sequence ID" value="KAA8913625.1"/>
    <property type="molecule type" value="Genomic_DNA"/>
</dbReference>
<dbReference type="GO" id="GO:0000472">
    <property type="term" value="P:endonucleolytic cleavage to generate mature 5'-end of SSU-rRNA from (SSU-rRNA, 5.8S rRNA, LSU-rRNA)"/>
    <property type="evidence" value="ECO:0007669"/>
    <property type="project" value="TreeGrafter"/>
</dbReference>
<evidence type="ECO:0000256" key="1">
    <source>
        <dbReference type="ARBA" id="ARBA00004604"/>
    </source>
</evidence>
<gene>
    <name evidence="8" type="ORF">FN846DRAFT_790346</name>
</gene>
<feature type="repeat" description="WD" evidence="6">
    <location>
        <begin position="509"/>
        <end position="550"/>
    </location>
</feature>
<dbReference type="InterPro" id="IPR013934">
    <property type="entry name" value="Utp13_C"/>
</dbReference>
<evidence type="ECO:0000313" key="9">
    <source>
        <dbReference type="Proteomes" id="UP000326924"/>
    </source>
</evidence>
<evidence type="ECO:0000256" key="6">
    <source>
        <dbReference type="PROSITE-ProRule" id="PRU00221"/>
    </source>
</evidence>
<dbReference type="InterPro" id="IPR036322">
    <property type="entry name" value="WD40_repeat_dom_sf"/>
</dbReference>
<dbReference type="Gene3D" id="2.130.10.10">
    <property type="entry name" value="YVTN repeat-like/Quinoprotein amine dehydrogenase"/>
    <property type="match status" value="4"/>
</dbReference>
<feature type="repeat" description="WD" evidence="6">
    <location>
        <begin position="582"/>
        <end position="607"/>
    </location>
</feature>
<dbReference type="SUPFAM" id="SSF50978">
    <property type="entry name" value="WD40 repeat-like"/>
    <property type="match status" value="2"/>
</dbReference>
<dbReference type="SMART" id="SM00320">
    <property type="entry name" value="WD40"/>
    <property type="match status" value="13"/>
</dbReference>
<keyword evidence="9" id="KW-1185">Reference proteome</keyword>
<dbReference type="CDD" id="cd00200">
    <property type="entry name" value="WD40"/>
    <property type="match status" value="1"/>
</dbReference>
<evidence type="ECO:0000256" key="5">
    <source>
        <dbReference type="ARBA" id="ARBA00037338"/>
    </source>
</evidence>
<dbReference type="GO" id="GO:0030686">
    <property type="term" value="C:90S preribosome"/>
    <property type="evidence" value="ECO:0007669"/>
    <property type="project" value="TreeGrafter"/>
</dbReference>
<sequence>MAPSQALKTTFKPSRVVQPFYSGGAGCVALDSSGRILVTAYGDEAVITDIESGAEIARIDGLEDEISTLALAPDARYLILCISKSYQMHTYALSPDFTTSPVTVTPEQERQARQTTPTIVCAVDPTGTLVATGGADGIVKVWDVRKGFVTHNLRGHGGLVSALSFFMAEGETTVPVVAKKGKKKVMGRFMLATGGEDTTIRVWDLETTTNVATLQQHGSIVRGLDWSTDGTRLLSGGRDGVMCLFDTKTWNAVVTPTGEEVEAVGFVKPGVFVREDGGRVDKLVFAAGRQDRVRVWDLAKGEEITKEAKVEEDEEKGIIQIIYHKNLTSLLSVHHDYTIQIHSFHLPSPAPISLPTTRHITTNYDQILDLQYLPPDSSLIAIATNSENVSLVSSATFHDVAILRGHTETILALDVDWSGRWLATAGKDNDARLWKIDAENNSFTCAAVFTGHAESVAALSLPRQRPQEGSKAATEKLPPKFMLTGGADRTIKKWDVSVDGKKPRAVWTKRAHEKDINAIDVSPDDTLFASASQDRTVKIWSLEEGETIGVLRGHRRAVWSVKFAPAGVSAAVVGGEAGMKGGKMVVTGSTDKTVKLWGLADYSCIKTFEGHTNSIQRALWISGGLQVVSGGNDGLVKVWDVKSGECSATLDNHEQRIWALATRPDEEFSGSTIVSADAEGVITIWADVTSETIAEADAKEQALVEEEQKLHNYISIKDYRSAISLALSLNHPGRLLNLLQSVTSATPETGSLSGLVAVDEVLASLSDSQLGVLLCRIRDWNTNARTAVVAQRVLHVLLRNYGAQRLMGLRGVGRDVWDALGSYTDRHYKRMEELVEESFMVEYTLREMEQVMADGTGMEIEW</sequence>
<comment type="subcellular location">
    <subcellularLocation>
        <location evidence="1">Nucleus</location>
        <location evidence="1">Nucleolus</location>
    </subcellularLocation>
</comment>
<dbReference type="GO" id="GO:0034511">
    <property type="term" value="F:U3 snoRNA binding"/>
    <property type="evidence" value="ECO:0007669"/>
    <property type="project" value="TreeGrafter"/>
</dbReference>
<dbReference type="PANTHER" id="PTHR19854">
    <property type="entry name" value="TRANSDUCIN BETA-LIKE 3"/>
    <property type="match status" value="1"/>
</dbReference>
<dbReference type="InterPro" id="IPR019775">
    <property type="entry name" value="WD40_repeat_CS"/>
</dbReference>
<keyword evidence="3" id="KW-0677">Repeat</keyword>
<name>A0A5J5F9J2_9PEZI</name>
<comment type="caution">
    <text evidence="8">The sequence shown here is derived from an EMBL/GenBank/DDBJ whole genome shotgun (WGS) entry which is preliminary data.</text>
</comment>
<feature type="domain" description="U3 small nucleolar RNA-associated protein 13 C-terminal" evidence="7">
    <location>
        <begin position="707"/>
        <end position="848"/>
    </location>
</feature>
<feature type="repeat" description="WD" evidence="6">
    <location>
        <begin position="403"/>
        <end position="444"/>
    </location>
</feature>
<dbReference type="PANTHER" id="PTHR19854:SF15">
    <property type="entry name" value="TRANSDUCIN BETA-LIKE PROTEIN 3"/>
    <property type="match status" value="1"/>
</dbReference>
<dbReference type="AlphaFoldDB" id="A0A5J5F9J2"/>
<protein>
    <submittedName>
        <fullName evidence="8">WD40-repeat-containing domain protein</fullName>
    </submittedName>
</protein>
<feature type="repeat" description="WD" evidence="6">
    <location>
        <begin position="122"/>
        <end position="152"/>
    </location>
</feature>
<dbReference type="InParanoid" id="A0A5J5F9J2"/>
<dbReference type="InterPro" id="IPR001680">
    <property type="entry name" value="WD40_rpt"/>
</dbReference>
<dbReference type="PRINTS" id="PR00320">
    <property type="entry name" value="GPROTEINBRPT"/>
</dbReference>
<dbReference type="OrthoDB" id="5414888at2759"/>
<dbReference type="FunCoup" id="A0A5J5F9J2">
    <property type="interactions" value="1114"/>
</dbReference>
<reference evidence="8 9" key="1">
    <citation type="submission" date="2019-09" db="EMBL/GenBank/DDBJ databases">
        <title>Draft genome of the ectomycorrhizal ascomycete Sphaerosporella brunnea.</title>
        <authorList>
            <consortium name="DOE Joint Genome Institute"/>
            <person name="Benucci G.M."/>
            <person name="Marozzi G."/>
            <person name="Antonielli L."/>
            <person name="Sanchez S."/>
            <person name="Marco P."/>
            <person name="Wang X."/>
            <person name="Falini L.B."/>
            <person name="Barry K."/>
            <person name="Haridas S."/>
            <person name="Lipzen A."/>
            <person name="Labutti K."/>
            <person name="Grigoriev I.V."/>
            <person name="Murat C."/>
            <person name="Martin F."/>
            <person name="Albertini E."/>
            <person name="Donnini D."/>
            <person name="Bonito G."/>
        </authorList>
    </citation>
    <scope>NUCLEOTIDE SEQUENCE [LARGE SCALE GENOMIC DNA]</scope>
    <source>
        <strain evidence="8 9">Sb_GMNB300</strain>
    </source>
</reference>
<dbReference type="Pfam" id="PF08625">
    <property type="entry name" value="Utp13"/>
    <property type="match status" value="1"/>
</dbReference>
<feature type="repeat" description="WD" evidence="6">
    <location>
        <begin position="190"/>
        <end position="213"/>
    </location>
</feature>
<organism evidence="8 9">
    <name type="scientific">Sphaerosporella brunnea</name>
    <dbReference type="NCBI Taxonomy" id="1250544"/>
    <lineage>
        <taxon>Eukaryota</taxon>
        <taxon>Fungi</taxon>
        <taxon>Dikarya</taxon>
        <taxon>Ascomycota</taxon>
        <taxon>Pezizomycotina</taxon>
        <taxon>Pezizomycetes</taxon>
        <taxon>Pezizales</taxon>
        <taxon>Pyronemataceae</taxon>
        <taxon>Sphaerosporella</taxon>
    </lineage>
</organism>
<evidence type="ECO:0000256" key="3">
    <source>
        <dbReference type="ARBA" id="ARBA00022737"/>
    </source>
</evidence>
<comment type="function">
    <text evidence="5">Component of the ASTRA complex involved in chromatin remodeling.</text>
</comment>
<dbReference type="GO" id="GO:0032040">
    <property type="term" value="C:small-subunit processome"/>
    <property type="evidence" value="ECO:0007669"/>
    <property type="project" value="InterPro"/>
</dbReference>
<dbReference type="GO" id="GO:0000480">
    <property type="term" value="P:endonucleolytic cleavage in 5'-ETS of tricistronic rRNA transcript (SSU-rRNA, 5.8S rRNA, LSU-rRNA)"/>
    <property type="evidence" value="ECO:0007669"/>
    <property type="project" value="TreeGrafter"/>
</dbReference>
<dbReference type="InterPro" id="IPR020472">
    <property type="entry name" value="WD40_PAC1"/>
</dbReference>
<dbReference type="PROSITE" id="PS50082">
    <property type="entry name" value="WD_REPEATS_2"/>
    <property type="match status" value="7"/>
</dbReference>
<dbReference type="Pfam" id="PF00400">
    <property type="entry name" value="WD40"/>
    <property type="match status" value="9"/>
</dbReference>
<evidence type="ECO:0000259" key="7">
    <source>
        <dbReference type="Pfam" id="PF08625"/>
    </source>
</evidence>
<dbReference type="InterPro" id="IPR015943">
    <property type="entry name" value="WD40/YVTN_repeat-like_dom_sf"/>
</dbReference>
<proteinExistence type="predicted"/>
<keyword evidence="2 6" id="KW-0853">WD repeat</keyword>
<evidence type="ECO:0000313" key="8">
    <source>
        <dbReference type="EMBL" id="KAA8913625.1"/>
    </source>
</evidence>
<feature type="repeat" description="WD" evidence="6">
    <location>
        <begin position="214"/>
        <end position="255"/>
    </location>
</feature>
<dbReference type="PROSITE" id="PS00678">
    <property type="entry name" value="WD_REPEATS_1"/>
    <property type="match status" value="3"/>
</dbReference>
<keyword evidence="4" id="KW-0539">Nucleus</keyword>
<dbReference type="Proteomes" id="UP000326924">
    <property type="component" value="Unassembled WGS sequence"/>
</dbReference>